<keyword evidence="1 6" id="KW-0489">Methyltransferase</keyword>
<evidence type="ECO:0000256" key="1">
    <source>
        <dbReference type="ARBA" id="ARBA00022603"/>
    </source>
</evidence>
<dbReference type="InterPro" id="IPR029063">
    <property type="entry name" value="SAM-dependent_MTases_sf"/>
</dbReference>
<dbReference type="Gene3D" id="3.40.50.150">
    <property type="entry name" value="Vaccinia Virus protein VP39"/>
    <property type="match status" value="1"/>
</dbReference>
<dbReference type="GO" id="GO:0032259">
    <property type="term" value="P:methylation"/>
    <property type="evidence" value="ECO:0007669"/>
    <property type="project" value="UniProtKB-KW"/>
</dbReference>
<dbReference type="CDD" id="cd02440">
    <property type="entry name" value="AdoMet_MTases"/>
    <property type="match status" value="1"/>
</dbReference>
<dbReference type="InterPro" id="IPR013216">
    <property type="entry name" value="Methyltransf_11"/>
</dbReference>
<dbReference type="PANTHER" id="PTHR43464:SF19">
    <property type="entry name" value="UBIQUINONE BIOSYNTHESIS O-METHYLTRANSFERASE, MITOCHONDRIAL"/>
    <property type="match status" value="1"/>
</dbReference>
<sequence>MEGVSDVPERPAPSADPSRVNDYDSFAEAYSAENEHNLVNGHYARPAMLDLVGEAAGRRILDAGCGAGPLSAALRDRGAVVTGVDTSARMLELARRRLGDDADLRLADLSDPLPFADGAFDDVVSSLVLHYLEDWGPTLAELRRVLRPGGRLIASVDHPFVAYTLQDARPDYFATTDYAFDWTFGGQTVPMRFWRKPLHAMTESFTAAGFRLSALSEPRPDPAAQELFPEGFHDLSTKPCFLFFVLEVPPSSAA</sequence>
<dbReference type="RefSeq" id="WP_070197034.1">
    <property type="nucleotide sequence ID" value="NZ_LJGU01000127.1"/>
</dbReference>
<accession>A0A1E7KFF8</accession>
<dbReference type="PATRIC" id="fig|1075402.3.peg.1751"/>
<comment type="caution">
    <text evidence="6">The sequence shown here is derived from an EMBL/GenBank/DDBJ whole genome shotgun (WGS) entry which is preliminary data.</text>
</comment>
<keyword evidence="3" id="KW-0949">S-adenosyl-L-methionine</keyword>
<name>A0A1E7KFF8_9ACTN</name>
<evidence type="ECO:0000256" key="4">
    <source>
        <dbReference type="SAM" id="MobiDB-lite"/>
    </source>
</evidence>
<feature type="domain" description="Methyltransferase type 11" evidence="5">
    <location>
        <begin position="61"/>
        <end position="153"/>
    </location>
</feature>
<evidence type="ECO:0000313" key="6">
    <source>
        <dbReference type="EMBL" id="OEV02660.1"/>
    </source>
</evidence>
<reference evidence="6 7" key="1">
    <citation type="journal article" date="2016" name="Front. Microbiol.">
        <title>Comparative Genomics Analysis of Streptomyces Species Reveals Their Adaptation to the Marine Environment and Their Diversity at the Genomic Level.</title>
        <authorList>
            <person name="Tian X."/>
            <person name="Zhang Z."/>
            <person name="Yang T."/>
            <person name="Chen M."/>
            <person name="Li J."/>
            <person name="Chen F."/>
            <person name="Yang J."/>
            <person name="Li W."/>
            <person name="Zhang B."/>
            <person name="Zhang Z."/>
            <person name="Wu J."/>
            <person name="Zhang C."/>
            <person name="Long L."/>
            <person name="Xiao J."/>
        </authorList>
    </citation>
    <scope>NUCLEOTIDE SEQUENCE [LARGE SCALE GENOMIC DNA]</scope>
    <source>
        <strain evidence="6 7">SCSIO 02100</strain>
    </source>
</reference>
<dbReference type="EMBL" id="LJGU01000127">
    <property type="protein sequence ID" value="OEV02660.1"/>
    <property type="molecule type" value="Genomic_DNA"/>
</dbReference>
<evidence type="ECO:0000256" key="2">
    <source>
        <dbReference type="ARBA" id="ARBA00022679"/>
    </source>
</evidence>
<dbReference type="AlphaFoldDB" id="A0A1E7KFF8"/>
<dbReference type="PANTHER" id="PTHR43464">
    <property type="entry name" value="METHYLTRANSFERASE"/>
    <property type="match status" value="1"/>
</dbReference>
<dbReference type="STRING" id="1075402.AN216_14260"/>
<dbReference type="SUPFAM" id="SSF53335">
    <property type="entry name" value="S-adenosyl-L-methionine-dependent methyltransferases"/>
    <property type="match status" value="1"/>
</dbReference>
<evidence type="ECO:0000259" key="5">
    <source>
        <dbReference type="Pfam" id="PF08241"/>
    </source>
</evidence>
<keyword evidence="7" id="KW-1185">Reference proteome</keyword>
<organism evidence="6 7">
    <name type="scientific">Streptomyces oceani</name>
    <dbReference type="NCBI Taxonomy" id="1075402"/>
    <lineage>
        <taxon>Bacteria</taxon>
        <taxon>Bacillati</taxon>
        <taxon>Actinomycetota</taxon>
        <taxon>Actinomycetes</taxon>
        <taxon>Kitasatosporales</taxon>
        <taxon>Streptomycetaceae</taxon>
        <taxon>Streptomyces</taxon>
    </lineage>
</organism>
<keyword evidence="2 6" id="KW-0808">Transferase</keyword>
<evidence type="ECO:0000313" key="7">
    <source>
        <dbReference type="Proteomes" id="UP000176101"/>
    </source>
</evidence>
<gene>
    <name evidence="6" type="ORF">AN216_14260</name>
</gene>
<dbReference type="Proteomes" id="UP000176101">
    <property type="component" value="Unassembled WGS sequence"/>
</dbReference>
<dbReference type="Pfam" id="PF08241">
    <property type="entry name" value="Methyltransf_11"/>
    <property type="match status" value="1"/>
</dbReference>
<dbReference type="OrthoDB" id="5566900at2"/>
<feature type="region of interest" description="Disordered" evidence="4">
    <location>
        <begin position="1"/>
        <end position="21"/>
    </location>
</feature>
<dbReference type="GO" id="GO:0008757">
    <property type="term" value="F:S-adenosylmethionine-dependent methyltransferase activity"/>
    <property type="evidence" value="ECO:0007669"/>
    <property type="project" value="InterPro"/>
</dbReference>
<proteinExistence type="predicted"/>
<evidence type="ECO:0000256" key="3">
    <source>
        <dbReference type="ARBA" id="ARBA00022691"/>
    </source>
</evidence>
<protein>
    <submittedName>
        <fullName evidence="6">Methyltransferase</fullName>
    </submittedName>
</protein>